<feature type="compositionally biased region" description="Basic and acidic residues" evidence="1">
    <location>
        <begin position="7"/>
        <end position="19"/>
    </location>
</feature>
<sequence>MVISPPKPDHRNWREEDTRKTKRSRLEVSSLAMSAGNGENRRKMALHGVALLLTRFLPVSSSVFAKRDYRWLPLIVLFNLEPWLADFGGRRPKIGEEA</sequence>
<dbReference type="AlphaFoldDB" id="A0A067JME1"/>
<feature type="region of interest" description="Disordered" evidence="1">
    <location>
        <begin position="1"/>
        <end position="36"/>
    </location>
</feature>
<evidence type="ECO:0000256" key="1">
    <source>
        <dbReference type="SAM" id="MobiDB-lite"/>
    </source>
</evidence>
<proteinExistence type="predicted"/>
<evidence type="ECO:0000313" key="3">
    <source>
        <dbReference type="Proteomes" id="UP000027138"/>
    </source>
</evidence>
<keyword evidence="3" id="KW-1185">Reference proteome</keyword>
<organism evidence="2 3">
    <name type="scientific">Jatropha curcas</name>
    <name type="common">Barbados nut</name>
    <dbReference type="NCBI Taxonomy" id="180498"/>
    <lineage>
        <taxon>Eukaryota</taxon>
        <taxon>Viridiplantae</taxon>
        <taxon>Streptophyta</taxon>
        <taxon>Embryophyta</taxon>
        <taxon>Tracheophyta</taxon>
        <taxon>Spermatophyta</taxon>
        <taxon>Magnoliopsida</taxon>
        <taxon>eudicotyledons</taxon>
        <taxon>Gunneridae</taxon>
        <taxon>Pentapetalae</taxon>
        <taxon>rosids</taxon>
        <taxon>fabids</taxon>
        <taxon>Malpighiales</taxon>
        <taxon>Euphorbiaceae</taxon>
        <taxon>Crotonoideae</taxon>
        <taxon>Jatropheae</taxon>
        <taxon>Jatropha</taxon>
    </lineage>
</organism>
<dbReference type="Proteomes" id="UP000027138">
    <property type="component" value="Unassembled WGS sequence"/>
</dbReference>
<name>A0A067JME1_JATCU</name>
<reference evidence="2 3" key="1">
    <citation type="journal article" date="2014" name="PLoS ONE">
        <title>Global Analysis of Gene Expression Profiles in Physic Nut (Jatropha curcas L.) Seedlings Exposed to Salt Stress.</title>
        <authorList>
            <person name="Zhang L."/>
            <person name="Zhang C."/>
            <person name="Wu P."/>
            <person name="Chen Y."/>
            <person name="Li M."/>
            <person name="Jiang H."/>
            <person name="Wu G."/>
        </authorList>
    </citation>
    <scope>NUCLEOTIDE SEQUENCE [LARGE SCALE GENOMIC DNA]</scope>
    <source>
        <strain evidence="3">cv. GZQX0401</strain>
        <tissue evidence="2">Young leaves</tissue>
    </source>
</reference>
<protein>
    <submittedName>
        <fullName evidence="2">Uncharacterized protein</fullName>
    </submittedName>
</protein>
<gene>
    <name evidence="2" type="ORF">JCGZ_03942</name>
</gene>
<accession>A0A067JME1</accession>
<dbReference type="EMBL" id="KK915678">
    <property type="protein sequence ID" value="KDP20654.1"/>
    <property type="molecule type" value="Genomic_DNA"/>
</dbReference>
<evidence type="ECO:0000313" key="2">
    <source>
        <dbReference type="EMBL" id="KDP20654.1"/>
    </source>
</evidence>